<accession>A0A4P2PY93</accession>
<organism evidence="1 2">
    <name type="scientific">Sorangium cellulosum</name>
    <name type="common">Polyangium cellulosum</name>
    <dbReference type="NCBI Taxonomy" id="56"/>
    <lineage>
        <taxon>Bacteria</taxon>
        <taxon>Pseudomonadati</taxon>
        <taxon>Myxococcota</taxon>
        <taxon>Polyangia</taxon>
        <taxon>Polyangiales</taxon>
        <taxon>Polyangiaceae</taxon>
        <taxon>Sorangium</taxon>
    </lineage>
</organism>
<dbReference type="AlphaFoldDB" id="A0A4P2PY93"/>
<protein>
    <submittedName>
        <fullName evidence="1">Uncharacterized protein</fullName>
    </submittedName>
</protein>
<name>A0A4P2PY93_SORCE</name>
<reference evidence="1 2" key="1">
    <citation type="submission" date="2015-09" db="EMBL/GenBank/DDBJ databases">
        <title>Sorangium comparison.</title>
        <authorList>
            <person name="Zaburannyi N."/>
            <person name="Bunk B."/>
            <person name="Overmann J."/>
            <person name="Mueller R."/>
        </authorList>
    </citation>
    <scope>NUCLEOTIDE SEQUENCE [LARGE SCALE GENOMIC DNA]</scope>
    <source>
        <strain evidence="1 2">So ceGT47</strain>
    </source>
</reference>
<dbReference type="Proteomes" id="UP000295781">
    <property type="component" value="Chromosome"/>
</dbReference>
<proteinExistence type="predicted"/>
<gene>
    <name evidence="1" type="ORF">SOCEGT47_022980</name>
</gene>
<evidence type="ECO:0000313" key="2">
    <source>
        <dbReference type="Proteomes" id="UP000295781"/>
    </source>
</evidence>
<evidence type="ECO:0000313" key="1">
    <source>
        <dbReference type="EMBL" id="AUX21809.1"/>
    </source>
</evidence>
<sequence>MTEASMTPHLAWTGGGQAALVELDGDRVRLRSTASAAPGARVDGALLSTGTAIRLKVARCRLRGPHAPDAAAPAERIFELEGRLIDATREVRAELARLLDGDRPD</sequence>
<dbReference type="EMBL" id="CP012670">
    <property type="protein sequence ID" value="AUX21809.1"/>
    <property type="molecule type" value="Genomic_DNA"/>
</dbReference>